<keyword evidence="3" id="KW-1185">Reference proteome</keyword>
<proteinExistence type="predicted"/>
<reference evidence="2" key="1">
    <citation type="submission" date="2023-03" db="EMBL/GenBank/DDBJ databases">
        <title>Massive genome expansion in bonnet fungi (Mycena s.s.) driven by repeated elements and novel gene families across ecological guilds.</title>
        <authorList>
            <consortium name="Lawrence Berkeley National Laboratory"/>
            <person name="Harder C.B."/>
            <person name="Miyauchi S."/>
            <person name="Viragh M."/>
            <person name="Kuo A."/>
            <person name="Thoen E."/>
            <person name="Andreopoulos B."/>
            <person name="Lu D."/>
            <person name="Skrede I."/>
            <person name="Drula E."/>
            <person name="Henrissat B."/>
            <person name="Morin E."/>
            <person name="Kohler A."/>
            <person name="Barry K."/>
            <person name="LaButti K."/>
            <person name="Morin E."/>
            <person name="Salamov A."/>
            <person name="Lipzen A."/>
            <person name="Mereny Z."/>
            <person name="Hegedus B."/>
            <person name="Baldrian P."/>
            <person name="Stursova M."/>
            <person name="Weitz H."/>
            <person name="Taylor A."/>
            <person name="Grigoriev I.V."/>
            <person name="Nagy L.G."/>
            <person name="Martin F."/>
            <person name="Kauserud H."/>
        </authorList>
    </citation>
    <scope>NUCLEOTIDE SEQUENCE</scope>
    <source>
        <strain evidence="2">CBHHK182m</strain>
    </source>
</reference>
<sequence length="281" mass="30766">MGQWQRGVRGSFQGCTEDDVAQRPKGTALELRNIDSVHQTKAREQSPQMAVVAVRSYQGRGGRAVQPNAASQSFHQLEDRSVIAGQTRIAEEGIRAPAQIARCRCANVEGKDCWPVTQREDELKTLVQSKRAQDAKTIPKAGNESQNQRVTIKGATELSKIGGCEVDNEKVQVVQLQMQVKVGRREFKGEGKPCEAMHPQQAKRVQHGQSKLSKGERIDKNVGGSQHQWTAVRYADEMASSGEVIWQLKGETSVVELHRATASSSESGNNTDPTGTANHTS</sequence>
<dbReference type="AlphaFoldDB" id="A0AAD7N659"/>
<organism evidence="2 3">
    <name type="scientific">Mycena metata</name>
    <dbReference type="NCBI Taxonomy" id="1033252"/>
    <lineage>
        <taxon>Eukaryota</taxon>
        <taxon>Fungi</taxon>
        <taxon>Dikarya</taxon>
        <taxon>Basidiomycota</taxon>
        <taxon>Agaricomycotina</taxon>
        <taxon>Agaricomycetes</taxon>
        <taxon>Agaricomycetidae</taxon>
        <taxon>Agaricales</taxon>
        <taxon>Marasmiineae</taxon>
        <taxon>Mycenaceae</taxon>
        <taxon>Mycena</taxon>
    </lineage>
</organism>
<comment type="caution">
    <text evidence="2">The sequence shown here is derived from an EMBL/GenBank/DDBJ whole genome shotgun (WGS) entry which is preliminary data.</text>
</comment>
<feature type="region of interest" description="Disordered" evidence="1">
    <location>
        <begin position="190"/>
        <end position="224"/>
    </location>
</feature>
<name>A0AAD7N659_9AGAR</name>
<accession>A0AAD7N659</accession>
<evidence type="ECO:0000313" key="3">
    <source>
        <dbReference type="Proteomes" id="UP001215598"/>
    </source>
</evidence>
<protein>
    <submittedName>
        <fullName evidence="2">Uncharacterized protein</fullName>
    </submittedName>
</protein>
<evidence type="ECO:0000256" key="1">
    <source>
        <dbReference type="SAM" id="MobiDB-lite"/>
    </source>
</evidence>
<gene>
    <name evidence="2" type="ORF">B0H16DRAFT_1461949</name>
</gene>
<feature type="compositionally biased region" description="Polar residues" evidence="1">
    <location>
        <begin position="261"/>
        <end position="281"/>
    </location>
</feature>
<dbReference type="Proteomes" id="UP001215598">
    <property type="component" value="Unassembled WGS sequence"/>
</dbReference>
<evidence type="ECO:0000313" key="2">
    <source>
        <dbReference type="EMBL" id="KAJ7747468.1"/>
    </source>
</evidence>
<feature type="region of interest" description="Disordered" evidence="1">
    <location>
        <begin position="257"/>
        <end position="281"/>
    </location>
</feature>
<dbReference type="EMBL" id="JARKIB010000076">
    <property type="protein sequence ID" value="KAJ7747468.1"/>
    <property type="molecule type" value="Genomic_DNA"/>
</dbReference>